<sequence length="138" mass="15846">MKLEFLEFLDKTMKFSIYSAYLNFSLTNNSVKKIWALSRIKKSQKFKKSGIPVNCLNPRNPNLLWGNYGLPIKHVSYLIPFFHKVKDFAMKSPKQNWTSVFQNFSGQETGVLQNGSFGMALMIVEQLDNIGSSTITRQ</sequence>
<accession>A0ABD1WT78</accession>
<dbReference type="AlphaFoldDB" id="A0ABD1WT78"/>
<gene>
    <name evidence="1" type="ORF">Fot_06405</name>
</gene>
<evidence type="ECO:0000313" key="1">
    <source>
        <dbReference type="EMBL" id="KAL2552786.1"/>
    </source>
</evidence>
<dbReference type="EMBL" id="JBFOLJ010000002">
    <property type="protein sequence ID" value="KAL2552786.1"/>
    <property type="molecule type" value="Genomic_DNA"/>
</dbReference>
<protein>
    <submittedName>
        <fullName evidence="1">Uncharacterized protein</fullName>
    </submittedName>
</protein>
<keyword evidence="2" id="KW-1185">Reference proteome</keyword>
<name>A0ABD1WT78_9LAMI</name>
<reference evidence="2" key="1">
    <citation type="submission" date="2024-07" db="EMBL/GenBank/DDBJ databases">
        <title>Two chromosome-level genome assemblies of Korean endemic species Abeliophyllum distichum and Forsythia ovata (Oleaceae).</title>
        <authorList>
            <person name="Jang H."/>
        </authorList>
    </citation>
    <scope>NUCLEOTIDE SEQUENCE [LARGE SCALE GENOMIC DNA]</scope>
</reference>
<proteinExistence type="predicted"/>
<organism evidence="1 2">
    <name type="scientific">Forsythia ovata</name>
    <dbReference type="NCBI Taxonomy" id="205694"/>
    <lineage>
        <taxon>Eukaryota</taxon>
        <taxon>Viridiplantae</taxon>
        <taxon>Streptophyta</taxon>
        <taxon>Embryophyta</taxon>
        <taxon>Tracheophyta</taxon>
        <taxon>Spermatophyta</taxon>
        <taxon>Magnoliopsida</taxon>
        <taxon>eudicotyledons</taxon>
        <taxon>Gunneridae</taxon>
        <taxon>Pentapetalae</taxon>
        <taxon>asterids</taxon>
        <taxon>lamiids</taxon>
        <taxon>Lamiales</taxon>
        <taxon>Oleaceae</taxon>
        <taxon>Forsythieae</taxon>
        <taxon>Forsythia</taxon>
    </lineage>
</organism>
<dbReference type="Proteomes" id="UP001604277">
    <property type="component" value="Unassembled WGS sequence"/>
</dbReference>
<comment type="caution">
    <text evidence="1">The sequence shown here is derived from an EMBL/GenBank/DDBJ whole genome shotgun (WGS) entry which is preliminary data.</text>
</comment>
<evidence type="ECO:0000313" key="2">
    <source>
        <dbReference type="Proteomes" id="UP001604277"/>
    </source>
</evidence>